<dbReference type="EMBL" id="FLTX01000018">
    <property type="protein sequence ID" value="SBV50592.1"/>
    <property type="molecule type" value="Genomic_DNA"/>
</dbReference>
<dbReference type="Proteomes" id="UP000092503">
    <property type="component" value="Unassembled WGS sequence"/>
</dbReference>
<accession>A0A1C3NJK4</accession>
<dbReference type="PANTHER" id="PTHR35604:SF2">
    <property type="entry name" value="TRANSPOSASE INSH FOR INSERTION SEQUENCE ELEMENT IS5A-RELATED"/>
    <property type="match status" value="1"/>
</dbReference>
<evidence type="ECO:0000313" key="2">
    <source>
        <dbReference type="EMBL" id="SBV50592.1"/>
    </source>
</evidence>
<protein>
    <submittedName>
        <fullName evidence="2">IS1479 transposase</fullName>
    </submittedName>
</protein>
<dbReference type="AlphaFoldDB" id="A0A1C3NJK4"/>
<sequence>MAETDQVVLWSDLLALIAPHTPKSGQPYPLETTLRIHFLQQWYALSDLSADEASYDTASLHRFAKIAGLDEVPDEMTTLNVRHLPGATGCAAQAVQPGQRAAVALGADSA</sequence>
<name>A0A1C3NJK4_9XANT</name>
<dbReference type="Pfam" id="PF05598">
    <property type="entry name" value="DUF772"/>
    <property type="match status" value="1"/>
</dbReference>
<proteinExistence type="predicted"/>
<evidence type="ECO:0000259" key="1">
    <source>
        <dbReference type="Pfam" id="PF05598"/>
    </source>
</evidence>
<gene>
    <name evidence="2" type="ORF">XBLMG947_1372</name>
</gene>
<dbReference type="PANTHER" id="PTHR35604">
    <property type="entry name" value="TRANSPOSASE INSH FOR INSERTION SEQUENCE ELEMENT IS5A-RELATED"/>
    <property type="match status" value="1"/>
</dbReference>
<dbReference type="STRING" id="56449.XBLMG947_1372"/>
<feature type="domain" description="Transposase InsH N-terminal" evidence="1">
    <location>
        <begin position="3"/>
        <end position="83"/>
    </location>
</feature>
<reference evidence="2 3" key="1">
    <citation type="submission" date="2016-06" db="EMBL/GenBank/DDBJ databases">
        <authorList>
            <person name="Kjaerup R.B."/>
            <person name="Dalgaard T.S."/>
            <person name="Juul-Madsen H.R."/>
        </authorList>
    </citation>
    <scope>NUCLEOTIDE SEQUENCE [LARGE SCALE GENOMIC DNA]</scope>
    <source>
        <strain evidence="2">LMG947</strain>
    </source>
</reference>
<organism evidence="2 3">
    <name type="scientific">Xanthomonas bromi</name>
    <dbReference type="NCBI Taxonomy" id="56449"/>
    <lineage>
        <taxon>Bacteria</taxon>
        <taxon>Pseudomonadati</taxon>
        <taxon>Pseudomonadota</taxon>
        <taxon>Gammaproteobacteria</taxon>
        <taxon>Lysobacterales</taxon>
        <taxon>Lysobacteraceae</taxon>
        <taxon>Xanthomonas</taxon>
    </lineage>
</organism>
<dbReference type="InterPro" id="IPR008490">
    <property type="entry name" value="Transposase_InsH_N"/>
</dbReference>
<evidence type="ECO:0000313" key="3">
    <source>
        <dbReference type="Proteomes" id="UP000092503"/>
    </source>
</evidence>